<comment type="similarity">
    <text evidence="1 5">Belongs to the MreC family.</text>
</comment>
<feature type="region of interest" description="Disordered" evidence="7">
    <location>
        <begin position="276"/>
        <end position="302"/>
    </location>
</feature>
<comment type="function">
    <text evidence="5">Involved in formation and maintenance of cell shape.</text>
</comment>
<accession>A0A1F6TVT9</accession>
<proteinExistence type="inferred from homology"/>
<evidence type="ECO:0000256" key="2">
    <source>
        <dbReference type="ARBA" id="ARBA00013855"/>
    </source>
</evidence>
<keyword evidence="6" id="KW-0175">Coiled coil</keyword>
<feature type="compositionally biased region" description="Basic and acidic residues" evidence="7">
    <location>
        <begin position="293"/>
        <end position="302"/>
    </location>
</feature>
<gene>
    <name evidence="10" type="ORF">A2151_06580</name>
</gene>
<keyword evidence="8" id="KW-0472">Membrane</keyword>
<feature type="domain" description="Rod shape-determining protein MreC beta-barrel core" evidence="9">
    <location>
        <begin position="127"/>
        <end position="272"/>
    </location>
</feature>
<evidence type="ECO:0000259" key="9">
    <source>
        <dbReference type="Pfam" id="PF04085"/>
    </source>
</evidence>
<protein>
    <recommendedName>
        <fullName evidence="2 5">Cell shape-determining protein MreC</fullName>
    </recommendedName>
    <alternativeName>
        <fullName evidence="4 5">Cell shape protein MreC</fullName>
    </alternativeName>
</protein>
<keyword evidence="8" id="KW-1133">Transmembrane helix</keyword>
<evidence type="ECO:0000256" key="3">
    <source>
        <dbReference type="ARBA" id="ARBA00022960"/>
    </source>
</evidence>
<keyword evidence="3 5" id="KW-0133">Cell shape</keyword>
<keyword evidence="8" id="KW-0812">Transmembrane</keyword>
<evidence type="ECO:0000256" key="5">
    <source>
        <dbReference type="PIRNR" id="PIRNR038471"/>
    </source>
</evidence>
<feature type="transmembrane region" description="Helical" evidence="8">
    <location>
        <begin position="42"/>
        <end position="61"/>
    </location>
</feature>
<reference evidence="10 11" key="1">
    <citation type="journal article" date="2016" name="Nat. Commun.">
        <title>Thousands of microbial genomes shed light on interconnected biogeochemical processes in an aquifer system.</title>
        <authorList>
            <person name="Anantharaman K."/>
            <person name="Brown C.T."/>
            <person name="Hug L.A."/>
            <person name="Sharon I."/>
            <person name="Castelle C.J."/>
            <person name="Probst A.J."/>
            <person name="Thomas B.C."/>
            <person name="Singh A."/>
            <person name="Wilkins M.J."/>
            <person name="Karaoz U."/>
            <person name="Brodie E.L."/>
            <person name="Williams K.H."/>
            <person name="Hubbard S.S."/>
            <person name="Banfield J.F."/>
        </authorList>
    </citation>
    <scope>NUCLEOTIDE SEQUENCE [LARGE SCALE GENOMIC DNA]</scope>
</reference>
<dbReference type="Gene3D" id="2.40.10.340">
    <property type="entry name" value="Rod shape-determining protein MreC, domain 1"/>
    <property type="match status" value="1"/>
</dbReference>
<name>A0A1F6TVT9_9PROT</name>
<dbReference type="InterPro" id="IPR042177">
    <property type="entry name" value="Cell/Rod_1"/>
</dbReference>
<dbReference type="Gene3D" id="2.40.10.350">
    <property type="entry name" value="Rod shape-determining protein MreC, domain 2"/>
    <property type="match status" value="1"/>
</dbReference>
<sequence length="302" mass="32314">MNVLGWSARAPSQLTRLVLTVLLSISLMILDHRGHHLERIRAALIVVMYPIQVAAGLPAAVGSAVSNFFTGERALKASNETLRAERQLLLARLQQFEALEEENNRLRQLLGSAARVADKALAADLLQVSPEPFTRKVIVAKGSRESVYAGQPVIDAHGVVGQVTQVAGDQARVILITDPGHSIPVLVNRSGLRALAYGTGDQDTVQVPYLTAGADIKEGDLLVSSGMGGTFPAGYPVAQIVKIAYDPNESFLDIRARPMAQLSHGKQVLLIWPGGAQKGAEPAGRKPAPPSPARREAQERMP</sequence>
<organism evidence="10 11">
    <name type="scientific">Candidatus Muproteobacteria bacterium RBG_16_65_34</name>
    <dbReference type="NCBI Taxonomy" id="1817760"/>
    <lineage>
        <taxon>Bacteria</taxon>
        <taxon>Pseudomonadati</taxon>
        <taxon>Pseudomonadota</taxon>
        <taxon>Candidatus Muproteobacteria</taxon>
    </lineage>
</organism>
<dbReference type="EMBL" id="MFSU01000001">
    <property type="protein sequence ID" value="OGI49263.1"/>
    <property type="molecule type" value="Genomic_DNA"/>
</dbReference>
<dbReference type="PANTHER" id="PTHR34138:SF1">
    <property type="entry name" value="CELL SHAPE-DETERMINING PROTEIN MREC"/>
    <property type="match status" value="1"/>
</dbReference>
<dbReference type="AlphaFoldDB" id="A0A1F6TVT9"/>
<dbReference type="Pfam" id="PF04085">
    <property type="entry name" value="MreC"/>
    <property type="match status" value="1"/>
</dbReference>
<dbReference type="Proteomes" id="UP000178885">
    <property type="component" value="Unassembled WGS sequence"/>
</dbReference>
<dbReference type="GO" id="GO:0008360">
    <property type="term" value="P:regulation of cell shape"/>
    <property type="evidence" value="ECO:0007669"/>
    <property type="project" value="UniProtKB-KW"/>
</dbReference>
<dbReference type="InterPro" id="IPR007221">
    <property type="entry name" value="MreC"/>
</dbReference>
<dbReference type="InterPro" id="IPR042175">
    <property type="entry name" value="Cell/Rod_MreC_2"/>
</dbReference>
<dbReference type="NCBIfam" id="TIGR00219">
    <property type="entry name" value="mreC"/>
    <property type="match status" value="1"/>
</dbReference>
<dbReference type="InterPro" id="IPR055342">
    <property type="entry name" value="MreC_beta-barrel_core"/>
</dbReference>
<dbReference type="STRING" id="1817760.A2151_06580"/>
<feature type="coiled-coil region" evidence="6">
    <location>
        <begin position="79"/>
        <end position="119"/>
    </location>
</feature>
<comment type="caution">
    <text evidence="10">The sequence shown here is derived from an EMBL/GenBank/DDBJ whole genome shotgun (WGS) entry which is preliminary data.</text>
</comment>
<evidence type="ECO:0000256" key="7">
    <source>
        <dbReference type="SAM" id="MobiDB-lite"/>
    </source>
</evidence>
<evidence type="ECO:0000313" key="10">
    <source>
        <dbReference type="EMBL" id="OGI49263.1"/>
    </source>
</evidence>
<evidence type="ECO:0000256" key="1">
    <source>
        <dbReference type="ARBA" id="ARBA00009369"/>
    </source>
</evidence>
<evidence type="ECO:0000256" key="6">
    <source>
        <dbReference type="SAM" id="Coils"/>
    </source>
</evidence>
<dbReference type="PIRSF" id="PIRSF038471">
    <property type="entry name" value="MreC"/>
    <property type="match status" value="1"/>
</dbReference>
<feature type="transmembrane region" description="Helical" evidence="8">
    <location>
        <begin position="12"/>
        <end position="30"/>
    </location>
</feature>
<evidence type="ECO:0000256" key="4">
    <source>
        <dbReference type="ARBA" id="ARBA00032089"/>
    </source>
</evidence>
<dbReference type="PANTHER" id="PTHR34138">
    <property type="entry name" value="CELL SHAPE-DETERMINING PROTEIN MREC"/>
    <property type="match status" value="1"/>
</dbReference>
<evidence type="ECO:0000313" key="11">
    <source>
        <dbReference type="Proteomes" id="UP000178885"/>
    </source>
</evidence>
<evidence type="ECO:0000256" key="8">
    <source>
        <dbReference type="SAM" id="Phobius"/>
    </source>
</evidence>
<dbReference type="GO" id="GO:0005886">
    <property type="term" value="C:plasma membrane"/>
    <property type="evidence" value="ECO:0007669"/>
    <property type="project" value="TreeGrafter"/>
</dbReference>